<evidence type="ECO:0000313" key="3">
    <source>
        <dbReference type="Proteomes" id="UP000190962"/>
    </source>
</evidence>
<protein>
    <recommendedName>
        <fullName evidence="1">TOD1/MUCI70 glycosyltransferase-like domain-containing protein</fullName>
    </recommendedName>
</protein>
<comment type="caution">
    <text evidence="2">The sequence shown here is derived from an EMBL/GenBank/DDBJ whole genome shotgun (WGS) entry which is preliminary data.</text>
</comment>
<dbReference type="EMBL" id="MPNX01000029">
    <property type="protein sequence ID" value="OOY33902.1"/>
    <property type="molecule type" value="Genomic_DNA"/>
</dbReference>
<dbReference type="Gene3D" id="3.90.550.10">
    <property type="entry name" value="Spore Coat Polysaccharide Biosynthesis Protein SpsA, Chain A"/>
    <property type="match status" value="1"/>
</dbReference>
<dbReference type="SUPFAM" id="SSF53448">
    <property type="entry name" value="Nucleotide-diphospho-sugar transferases"/>
    <property type="match status" value="1"/>
</dbReference>
<reference evidence="2 3" key="1">
    <citation type="submission" date="2016-11" db="EMBL/GenBank/DDBJ databases">
        <title>Mixed transmission modes and dynamic genome evolution in an obligate animal-bacterial symbiosis.</title>
        <authorList>
            <person name="Russell S.L."/>
            <person name="Corbett-Detig R.B."/>
            <person name="Cavanaugh C.M."/>
        </authorList>
    </citation>
    <scope>NUCLEOTIDE SEQUENCE [LARGE SCALE GENOMIC DNA]</scope>
    <source>
        <strain evidence="2">MA-KB16</strain>
    </source>
</reference>
<evidence type="ECO:0000259" key="1">
    <source>
        <dbReference type="Pfam" id="PF04765"/>
    </source>
</evidence>
<feature type="domain" description="TOD1/MUCI70 glycosyltransferase-like" evidence="1">
    <location>
        <begin position="72"/>
        <end position="207"/>
    </location>
</feature>
<accession>A0A1T2DRH9</accession>
<dbReference type="Proteomes" id="UP000190962">
    <property type="component" value="Unassembled WGS sequence"/>
</dbReference>
<gene>
    <name evidence="2" type="ORF">BOV88_12695</name>
</gene>
<proteinExistence type="predicted"/>
<dbReference type="RefSeq" id="WP_078453599.1">
    <property type="nucleotide sequence ID" value="NZ_MPNX01000029.1"/>
</dbReference>
<dbReference type="InterPro" id="IPR048354">
    <property type="entry name" value="TOD1_MUCI70_glycTrfase_dom"/>
</dbReference>
<dbReference type="AlphaFoldDB" id="A0A1T2DRH9"/>
<dbReference type="Pfam" id="PF04765">
    <property type="entry name" value="TOD1_MUCI70"/>
    <property type="match status" value="1"/>
</dbReference>
<organism evidence="2 3">
    <name type="scientific">Solemya velum gill symbiont</name>
    <dbReference type="NCBI Taxonomy" id="2340"/>
    <lineage>
        <taxon>Bacteria</taxon>
        <taxon>Pseudomonadati</taxon>
        <taxon>Pseudomonadota</taxon>
        <taxon>Gammaproteobacteria</taxon>
        <taxon>sulfur-oxidizing symbionts</taxon>
    </lineage>
</organism>
<name>A0A1T2DRH9_SOVGS</name>
<sequence>MDKKSEGLVKRRVIYTVLIGGYEGFIDSDLQTCANTDLICFTDSEELTSNNWEVRRVAARFPGDSIRSSRYLKIMGPVILDDYEESLYIDNSVLLTTPPDELLDQFLDGVEFALPHHSFRTSVAAEFDAVDSAGFDDPSRIYEQMLHYLNSNPGVMDEKPYSAGILARRHSPLIKEVMTRWWEHVLRYSRRDQLSLNYVLNEFEINMKVLEIDIMGSDFHQWPVETNRNNSLAKASTVYDAIRSIPTCKIGALQNEVDRLRVEAETINSARENAGHGLPIDLFRRLLNRLNRKK</sequence>
<evidence type="ECO:0000313" key="2">
    <source>
        <dbReference type="EMBL" id="OOY33902.1"/>
    </source>
</evidence>
<dbReference type="InterPro" id="IPR029044">
    <property type="entry name" value="Nucleotide-diphossugar_trans"/>
</dbReference>